<evidence type="ECO:0000256" key="3">
    <source>
        <dbReference type="ARBA" id="ARBA00022618"/>
    </source>
</evidence>
<name>A0A926HVE6_9FIRM</name>
<evidence type="ECO:0000256" key="4">
    <source>
        <dbReference type="ARBA" id="ARBA00022723"/>
    </source>
</evidence>
<dbReference type="Pfam" id="PF01926">
    <property type="entry name" value="MMR_HSR1"/>
    <property type="match status" value="1"/>
</dbReference>
<keyword evidence="8 10" id="KW-0717">Septation</keyword>
<evidence type="ECO:0000256" key="10">
    <source>
        <dbReference type="HAMAP-Rule" id="MF_00321"/>
    </source>
</evidence>
<keyword evidence="5 10" id="KW-0547">Nucleotide-binding</keyword>
<dbReference type="InterPro" id="IPR006073">
    <property type="entry name" value="GTP-bd"/>
</dbReference>
<evidence type="ECO:0000313" key="12">
    <source>
        <dbReference type="EMBL" id="MBC8537874.1"/>
    </source>
</evidence>
<evidence type="ECO:0000256" key="5">
    <source>
        <dbReference type="ARBA" id="ARBA00022741"/>
    </source>
</evidence>
<comment type="function">
    <text evidence="10">Necessary for normal cell division and for the maintenance of normal septation.</text>
</comment>
<keyword evidence="4" id="KW-0479">Metal-binding</keyword>
<sequence length="198" mass="22613">MEIKKAEFVRSISRGGEYFNPGLPEIAVVGKSNVGKSSLINMLTNNRKLARVSKQPGKTRLVNYFLLNNAFYLVDLPGYGFARVSKEEKKSWDEMMRSYFEAARHLKAVLILMDIRHKPTAEDLMMVQFVEYFAIPYVVGATKADKIAKSKRFNECARLRRQIPSSFAYEIVPLSSEDGYGKEKLLGILEPYLQSEEE</sequence>
<evidence type="ECO:0000313" key="13">
    <source>
        <dbReference type="Proteomes" id="UP000617951"/>
    </source>
</evidence>
<dbReference type="HAMAP" id="MF_00321">
    <property type="entry name" value="GTPase_EngB"/>
    <property type="match status" value="1"/>
</dbReference>
<comment type="similarity">
    <text evidence="2 10">Belongs to the TRAFAC class TrmE-Era-EngA-EngB-Septin-like GTPase superfamily. EngB GTPase family.</text>
</comment>
<keyword evidence="6" id="KW-0460">Magnesium</keyword>
<dbReference type="InterPro" id="IPR027417">
    <property type="entry name" value="P-loop_NTPase"/>
</dbReference>
<dbReference type="Gene3D" id="3.40.50.300">
    <property type="entry name" value="P-loop containing nucleotide triphosphate hydrolases"/>
    <property type="match status" value="1"/>
</dbReference>
<keyword evidence="7 10" id="KW-0342">GTP-binding</keyword>
<organism evidence="12 13">
    <name type="scientific">Guopingia tenuis</name>
    <dbReference type="NCBI Taxonomy" id="2763656"/>
    <lineage>
        <taxon>Bacteria</taxon>
        <taxon>Bacillati</taxon>
        <taxon>Bacillota</taxon>
        <taxon>Clostridia</taxon>
        <taxon>Christensenellales</taxon>
        <taxon>Christensenellaceae</taxon>
        <taxon>Guopingia</taxon>
    </lineage>
</organism>
<dbReference type="EMBL" id="JACRSS010000001">
    <property type="protein sequence ID" value="MBC8537874.1"/>
    <property type="molecule type" value="Genomic_DNA"/>
</dbReference>
<comment type="cofactor">
    <cofactor evidence="1">
        <name>Mg(2+)</name>
        <dbReference type="ChEBI" id="CHEBI:18420"/>
    </cofactor>
</comment>
<dbReference type="GO" id="GO:0005829">
    <property type="term" value="C:cytosol"/>
    <property type="evidence" value="ECO:0007669"/>
    <property type="project" value="TreeGrafter"/>
</dbReference>
<evidence type="ECO:0000256" key="9">
    <source>
        <dbReference type="ARBA" id="ARBA00023306"/>
    </source>
</evidence>
<comment type="caution">
    <text evidence="12">The sequence shown here is derived from an EMBL/GenBank/DDBJ whole genome shotgun (WGS) entry which is preliminary data.</text>
</comment>
<keyword evidence="13" id="KW-1185">Reference proteome</keyword>
<dbReference type="CDD" id="cd01876">
    <property type="entry name" value="YihA_EngB"/>
    <property type="match status" value="1"/>
</dbReference>
<dbReference type="PANTHER" id="PTHR11649:SF13">
    <property type="entry name" value="ENGB-TYPE G DOMAIN-CONTAINING PROTEIN"/>
    <property type="match status" value="1"/>
</dbReference>
<dbReference type="PANTHER" id="PTHR11649">
    <property type="entry name" value="MSS1/TRME-RELATED GTP-BINDING PROTEIN"/>
    <property type="match status" value="1"/>
</dbReference>
<evidence type="ECO:0000256" key="7">
    <source>
        <dbReference type="ARBA" id="ARBA00023134"/>
    </source>
</evidence>
<dbReference type="SUPFAM" id="SSF52540">
    <property type="entry name" value="P-loop containing nucleoside triphosphate hydrolases"/>
    <property type="match status" value="1"/>
</dbReference>
<dbReference type="RefSeq" id="WP_249279706.1">
    <property type="nucleotide sequence ID" value="NZ_JACRSS010000001.1"/>
</dbReference>
<dbReference type="GO" id="GO:0005525">
    <property type="term" value="F:GTP binding"/>
    <property type="evidence" value="ECO:0007669"/>
    <property type="project" value="UniProtKB-UniRule"/>
</dbReference>
<dbReference type="NCBIfam" id="TIGR03598">
    <property type="entry name" value="GTPase_YsxC"/>
    <property type="match status" value="1"/>
</dbReference>
<evidence type="ECO:0000256" key="2">
    <source>
        <dbReference type="ARBA" id="ARBA00009638"/>
    </source>
</evidence>
<evidence type="ECO:0000256" key="1">
    <source>
        <dbReference type="ARBA" id="ARBA00001946"/>
    </source>
</evidence>
<dbReference type="GO" id="GO:0046872">
    <property type="term" value="F:metal ion binding"/>
    <property type="evidence" value="ECO:0007669"/>
    <property type="project" value="UniProtKB-KW"/>
</dbReference>
<evidence type="ECO:0000259" key="11">
    <source>
        <dbReference type="PROSITE" id="PS51706"/>
    </source>
</evidence>
<dbReference type="InterPro" id="IPR030393">
    <property type="entry name" value="G_ENGB_dom"/>
</dbReference>
<dbReference type="InterPro" id="IPR019987">
    <property type="entry name" value="GTP-bd_ribosome_bio_YsxC"/>
</dbReference>
<gene>
    <name evidence="10" type="primary">engB</name>
    <name evidence="12" type="ORF">H8693_02855</name>
</gene>
<reference evidence="12" key="1">
    <citation type="submission" date="2020-08" db="EMBL/GenBank/DDBJ databases">
        <title>Genome public.</title>
        <authorList>
            <person name="Liu C."/>
            <person name="Sun Q."/>
        </authorList>
    </citation>
    <scope>NUCLEOTIDE SEQUENCE</scope>
    <source>
        <strain evidence="12">NSJ-63</strain>
    </source>
</reference>
<keyword evidence="3 10" id="KW-0132">Cell division</keyword>
<evidence type="ECO:0000256" key="8">
    <source>
        <dbReference type="ARBA" id="ARBA00023210"/>
    </source>
</evidence>
<dbReference type="AlphaFoldDB" id="A0A926HVE6"/>
<dbReference type="PROSITE" id="PS51706">
    <property type="entry name" value="G_ENGB"/>
    <property type="match status" value="1"/>
</dbReference>
<evidence type="ECO:0000256" key="6">
    <source>
        <dbReference type="ARBA" id="ARBA00022842"/>
    </source>
</evidence>
<proteinExistence type="inferred from homology"/>
<keyword evidence="9 10" id="KW-0131">Cell cycle</keyword>
<dbReference type="GO" id="GO:0000917">
    <property type="term" value="P:division septum assembly"/>
    <property type="evidence" value="ECO:0007669"/>
    <property type="project" value="UniProtKB-KW"/>
</dbReference>
<accession>A0A926HVE6</accession>
<dbReference type="Proteomes" id="UP000617951">
    <property type="component" value="Unassembled WGS sequence"/>
</dbReference>
<protein>
    <recommendedName>
        <fullName evidence="10">Probable GTP-binding protein EngB</fullName>
    </recommendedName>
</protein>
<feature type="domain" description="EngB-type G" evidence="11">
    <location>
        <begin position="22"/>
        <end position="195"/>
    </location>
</feature>